<feature type="compositionally biased region" description="Polar residues" evidence="1">
    <location>
        <begin position="289"/>
        <end position="303"/>
    </location>
</feature>
<dbReference type="Pfam" id="PF18879">
    <property type="entry name" value="EspA_EspE"/>
    <property type="match status" value="1"/>
</dbReference>
<sequence>MPEISDWAKGPFAAVGSIPAFTQGDYEKGVQGLVNSGGFLAYAAYRYKGSKANQEAFKVETKILWAGIIYIMALQLLYMKATDSGKEYNTAKGDFDAAGESLAAAAAQAWGGWVGDAADAYNKQNNLQVTRTADMSECDAEIAAILAKESQQVKRSYMNLGWEQTALTIMIPICSLIFVSDPVRSQLIQLAAVIATVAKSLDIVSDMIYASKDNAADIKAVMERYRELGDGAAASLQAVRPGTIAQDAMAFAAPSTVGQFDTLNGAASFTASSSVSPRPDVPGSRGGSVENTGASATSGSAPESESEIAIPSPYAMPTMSQVATRPSRASTQDAQSGDSTAHSPASAEAVVAENEAAAGAEGAERAPIDIASGATDPARPPQSNFSQ</sequence>
<proteinExistence type="predicted"/>
<feature type="compositionally biased region" description="Low complexity" evidence="1">
    <location>
        <begin position="341"/>
        <end position="361"/>
    </location>
</feature>
<feature type="domain" description="ESX-1 secretion-associated protein EspA/EspE-like" evidence="2">
    <location>
        <begin position="83"/>
        <end position="156"/>
    </location>
</feature>
<feature type="compositionally biased region" description="Polar residues" evidence="1">
    <location>
        <begin position="318"/>
        <end position="340"/>
    </location>
</feature>
<gene>
    <name evidence="3" type="ORF">MJO58_18235</name>
</gene>
<dbReference type="InterPro" id="IPR043796">
    <property type="entry name" value="ESX-1_EspA/EspE-like"/>
</dbReference>
<evidence type="ECO:0000313" key="4">
    <source>
        <dbReference type="Proteomes" id="UP001055171"/>
    </source>
</evidence>
<evidence type="ECO:0000259" key="2">
    <source>
        <dbReference type="Pfam" id="PF18879"/>
    </source>
</evidence>
<name>A0ABY3UMM6_MYCLN</name>
<keyword evidence="4" id="KW-1185">Reference proteome</keyword>
<dbReference type="Proteomes" id="UP001055171">
    <property type="component" value="Chromosome"/>
</dbReference>
<evidence type="ECO:0000256" key="1">
    <source>
        <dbReference type="SAM" id="MobiDB-lite"/>
    </source>
</evidence>
<organism evidence="3 4">
    <name type="scientific">Mycobacterium lentiflavum</name>
    <dbReference type="NCBI Taxonomy" id="141349"/>
    <lineage>
        <taxon>Bacteria</taxon>
        <taxon>Bacillati</taxon>
        <taxon>Actinomycetota</taxon>
        <taxon>Actinomycetes</taxon>
        <taxon>Mycobacteriales</taxon>
        <taxon>Mycobacteriaceae</taxon>
        <taxon>Mycobacterium</taxon>
        <taxon>Mycobacterium simiae complex</taxon>
    </lineage>
</organism>
<evidence type="ECO:0000313" key="3">
    <source>
        <dbReference type="EMBL" id="ULP40855.1"/>
    </source>
</evidence>
<dbReference type="RefSeq" id="WP_239720377.1">
    <property type="nucleotide sequence ID" value="NZ_CP092423.2"/>
</dbReference>
<protein>
    <recommendedName>
        <fullName evidence="2">ESX-1 secretion-associated protein EspA/EspE-like domain-containing protein</fullName>
    </recommendedName>
</protein>
<accession>A0ABY3UMM6</accession>
<feature type="region of interest" description="Disordered" evidence="1">
    <location>
        <begin position="270"/>
        <end position="387"/>
    </location>
</feature>
<dbReference type="EMBL" id="CP092423">
    <property type="protein sequence ID" value="ULP40855.1"/>
    <property type="molecule type" value="Genomic_DNA"/>
</dbReference>
<reference evidence="3" key="1">
    <citation type="submission" date="2022-08" db="EMBL/GenBank/DDBJ databases">
        <title>Complete genome sequence of 14 non-tuberculosis mycobacteria type-strains.</title>
        <authorList>
            <person name="Igarashi Y."/>
            <person name="Osugi A."/>
            <person name="Mitarai S."/>
        </authorList>
    </citation>
    <scope>NUCLEOTIDE SEQUENCE</scope>
    <source>
        <strain evidence="3">ATCC 51985</strain>
    </source>
</reference>